<feature type="region of interest" description="Disordered" evidence="1">
    <location>
        <begin position="130"/>
        <end position="251"/>
    </location>
</feature>
<feature type="compositionally biased region" description="Basic residues" evidence="1">
    <location>
        <begin position="1"/>
        <end position="10"/>
    </location>
</feature>
<comment type="caution">
    <text evidence="2">The sequence shown here is derived from an EMBL/GenBank/DDBJ whole genome shotgun (WGS) entry which is preliminary data.</text>
</comment>
<protein>
    <submittedName>
        <fullName evidence="2">Uncharacterized protein</fullName>
    </submittedName>
</protein>
<sequence>MGNKKGKRKASSPAESICPAPSRPVTPDFQAPSRYGTPDQSGNPDFTRAAQAFNERHSSPPSQEEISYEEYLTGACNKIEEVALNTSPIPNPILSLFIDLLGRLTHSEPDILLELLQGNPIIDKLTAEAVSKAKAPAPPPPPPPPSMEVDSPTTPTAPKPPDTMPPARGNLTPLAPQSGALASATPPTPPAAPAPQGKPAPLWSPLAKRAPKHAPPPLPPRWPPSRPTPRPSVPRPPAPAKPTHRQRWWPLKPPSAINHTLHSWAGRPFSGIPVANLGDSHILAASWTVGCNIFITATKAPYNHGLDKHTYSSIVNEALSTMPAFSDKGVIIKAYEPAACLQIKGLPTWDPTTNKPVELTSVFKTLDGLGIFEDVKLIKNGSPDPSGAFSWVQDPSTFNAESRPCAVTVRFLNNNSRETGALLKKAFYLLSHRRHFDKWPPRPPPPKKGLSPQAARPQAGHT</sequence>
<proteinExistence type="predicted"/>
<feature type="compositionally biased region" description="Pro residues" evidence="1">
    <location>
        <begin position="136"/>
        <end position="146"/>
    </location>
</feature>
<evidence type="ECO:0000313" key="3">
    <source>
        <dbReference type="Proteomes" id="UP000717328"/>
    </source>
</evidence>
<evidence type="ECO:0000256" key="1">
    <source>
        <dbReference type="SAM" id="MobiDB-lite"/>
    </source>
</evidence>
<reference evidence="2" key="2">
    <citation type="submission" date="2021-10" db="EMBL/GenBank/DDBJ databases">
        <title>Phylogenomics reveals ancestral predisposition of the termite-cultivated fungus Termitomyces towards a domesticated lifestyle.</title>
        <authorList>
            <person name="Auxier B."/>
            <person name="Grum-Grzhimaylo A."/>
            <person name="Cardenas M.E."/>
            <person name="Lodge J.D."/>
            <person name="Laessoe T."/>
            <person name="Pedersen O."/>
            <person name="Smith M.E."/>
            <person name="Kuyper T.W."/>
            <person name="Franco-Molano E.A."/>
            <person name="Baroni T.J."/>
            <person name="Aanen D.K."/>
        </authorList>
    </citation>
    <scope>NUCLEOTIDE SEQUENCE</scope>
    <source>
        <strain evidence="2">D49</strain>
    </source>
</reference>
<feature type="region of interest" description="Disordered" evidence="1">
    <location>
        <begin position="437"/>
        <end position="462"/>
    </location>
</feature>
<dbReference type="PRINTS" id="PR01217">
    <property type="entry name" value="PRICHEXTENSN"/>
</dbReference>
<evidence type="ECO:0000313" key="2">
    <source>
        <dbReference type="EMBL" id="KAG5633766.1"/>
    </source>
</evidence>
<dbReference type="AlphaFoldDB" id="A0A9P7K3C3"/>
<gene>
    <name evidence="2" type="ORF">H0H81_005437</name>
</gene>
<dbReference type="PANTHER" id="PTHR45725:SF1">
    <property type="entry name" value="DISHEVELLED ASSOCIATED ACTIVATOR OF MORPHOGENESIS, ISOFORM D"/>
    <property type="match status" value="1"/>
</dbReference>
<organism evidence="2 3">
    <name type="scientific">Sphagnurus paluster</name>
    <dbReference type="NCBI Taxonomy" id="117069"/>
    <lineage>
        <taxon>Eukaryota</taxon>
        <taxon>Fungi</taxon>
        <taxon>Dikarya</taxon>
        <taxon>Basidiomycota</taxon>
        <taxon>Agaricomycotina</taxon>
        <taxon>Agaricomycetes</taxon>
        <taxon>Agaricomycetidae</taxon>
        <taxon>Agaricales</taxon>
        <taxon>Tricholomatineae</taxon>
        <taxon>Lyophyllaceae</taxon>
        <taxon>Sphagnurus</taxon>
    </lineage>
</organism>
<name>A0A9P7K3C3_9AGAR</name>
<feature type="compositionally biased region" description="Pro residues" evidence="1">
    <location>
        <begin position="186"/>
        <end position="198"/>
    </location>
</feature>
<feature type="region of interest" description="Disordered" evidence="1">
    <location>
        <begin position="1"/>
        <end position="67"/>
    </location>
</feature>
<feature type="compositionally biased region" description="Pro residues" evidence="1">
    <location>
        <begin position="155"/>
        <end position="164"/>
    </location>
</feature>
<dbReference type="InterPro" id="IPR051425">
    <property type="entry name" value="Formin_Homology"/>
</dbReference>
<feature type="compositionally biased region" description="Low complexity" evidence="1">
    <location>
        <begin position="199"/>
        <end position="208"/>
    </location>
</feature>
<feature type="compositionally biased region" description="Pro residues" evidence="1">
    <location>
        <begin position="213"/>
        <end position="240"/>
    </location>
</feature>
<dbReference type="PANTHER" id="PTHR45725">
    <property type="entry name" value="FORMIN HOMOLOGY 2 FAMILY MEMBER"/>
    <property type="match status" value="1"/>
</dbReference>
<keyword evidence="3" id="KW-1185">Reference proteome</keyword>
<dbReference type="EMBL" id="JABCKI010007094">
    <property type="protein sequence ID" value="KAG5633766.1"/>
    <property type="molecule type" value="Genomic_DNA"/>
</dbReference>
<dbReference type="Proteomes" id="UP000717328">
    <property type="component" value="Unassembled WGS sequence"/>
</dbReference>
<reference evidence="2" key="1">
    <citation type="submission" date="2021-02" db="EMBL/GenBank/DDBJ databases">
        <authorList>
            <person name="Nieuwenhuis M."/>
            <person name="Van De Peppel L.J.J."/>
        </authorList>
    </citation>
    <scope>NUCLEOTIDE SEQUENCE</scope>
    <source>
        <strain evidence="2">D49</strain>
    </source>
</reference>
<accession>A0A9P7K3C3</accession>